<dbReference type="HOGENOM" id="CLU_582483_0_0_6"/>
<accession>H8L4F0</accession>
<dbReference type="InterPro" id="IPR004268">
    <property type="entry name" value="MurJ"/>
</dbReference>
<dbReference type="Pfam" id="PF03023">
    <property type="entry name" value="MurJ"/>
    <property type="match status" value="1"/>
</dbReference>
<evidence type="ECO:0000256" key="10">
    <source>
        <dbReference type="SAM" id="Phobius"/>
    </source>
</evidence>
<feature type="transmembrane region" description="Helical" evidence="10">
    <location>
        <begin position="181"/>
        <end position="200"/>
    </location>
</feature>
<keyword evidence="2" id="KW-1003">Cell membrane</keyword>
<dbReference type="PRINTS" id="PR01806">
    <property type="entry name" value="VIRFACTRMVIN"/>
</dbReference>
<dbReference type="GO" id="GO:0009252">
    <property type="term" value="P:peptidoglycan biosynthetic process"/>
    <property type="evidence" value="ECO:0007669"/>
    <property type="project" value="UniProtKB-KW"/>
</dbReference>
<dbReference type="STRING" id="767434.Fraau_0496"/>
<sequence>MLGATTWLTLATLAGLAAGFGREWLLLADWGVGARTDAFLVAMFLPEAARMMMAAGLLNAAGLPLYQARTAERQRAWLTAQFWHLLGIGLLLALLLHLGAPWLSRAIGPGQSVADRLRAGHSLGILAWCLPGICLQALLVIPSQARSRYVLAGLGSLLYNLPAVGLLAWQGHATGETPLAWAFVAGSALMSLVLLPLPWADGWRPWQRVPLREPVLELQRRLLPLLLSAGASQGLAWLERICASYLGAGTISIVNFARKLNNLPLVALMSLNQVLLSLMGSAEQGIQRKAVLARGMQLTSLLTVPAAVGLILIAPALVHLLLPKNMDPARTAGLLAWMAVTLVVGGWNAMLARYAYAHHDTATPTRCELAGSLLNAVGLLLLPGWLGINAIAIAALLGVMLTAQLLARRLQLQTELQLTRQWLVAALVLGGTSWLGFAPEQFGTLAWIKAVTGGALCLTGYALWLRPWRAPPVP</sequence>
<feature type="transmembrane region" description="Helical" evidence="10">
    <location>
        <begin position="302"/>
        <end position="322"/>
    </location>
</feature>
<proteinExistence type="inferred from homology"/>
<feature type="transmembrane region" description="Helical" evidence="10">
    <location>
        <begin position="82"/>
        <end position="103"/>
    </location>
</feature>
<dbReference type="eggNOG" id="COG0728">
    <property type="taxonomic scope" value="Bacteria"/>
</dbReference>
<keyword evidence="5" id="KW-0573">Peptidoglycan synthesis</keyword>
<dbReference type="PANTHER" id="PTHR43486:SF1">
    <property type="entry name" value="LIPID II FLIPPASE MURJ-RELATED"/>
    <property type="match status" value="1"/>
</dbReference>
<evidence type="ECO:0000313" key="11">
    <source>
        <dbReference type="EMBL" id="AFC84983.1"/>
    </source>
</evidence>
<feature type="transmembrane region" description="Helical" evidence="10">
    <location>
        <begin position="149"/>
        <end position="169"/>
    </location>
</feature>
<evidence type="ECO:0000256" key="6">
    <source>
        <dbReference type="ARBA" id="ARBA00022989"/>
    </source>
</evidence>
<feature type="transmembrane region" description="Helical" evidence="10">
    <location>
        <begin position="422"/>
        <end position="439"/>
    </location>
</feature>
<evidence type="ECO:0000256" key="5">
    <source>
        <dbReference type="ARBA" id="ARBA00022984"/>
    </source>
</evidence>
<dbReference type="PANTHER" id="PTHR43486">
    <property type="entry name" value="LIPID II FLIPPASE MURJ-RELATED"/>
    <property type="match status" value="1"/>
</dbReference>
<comment type="function">
    <text evidence="8">Involved in peptidoglycan biosynthesis. Transports lipid-linked peptidoglycan precursors from the inner to the outer leaflet of the cytoplasmic membrane.</text>
</comment>
<dbReference type="RefSeq" id="WP_014401989.1">
    <property type="nucleotide sequence ID" value="NC_017033.1"/>
</dbReference>
<feature type="transmembrane region" description="Helical" evidence="10">
    <location>
        <begin position="376"/>
        <end position="401"/>
    </location>
</feature>
<reference evidence="11" key="1">
    <citation type="submission" date="2012-02" db="EMBL/GenBank/DDBJ databases">
        <title>The complete genome of Frateuria aurantia DSM 6220.</title>
        <authorList>
            <consortium name="US DOE Joint Genome Institute (JGI-PGF)"/>
            <person name="Lucas S."/>
            <person name="Copeland A."/>
            <person name="Lapidus A."/>
            <person name="Glavina del Rio T."/>
            <person name="Dalin E."/>
            <person name="Tice H."/>
            <person name="Bruce D."/>
            <person name="Goodwin L."/>
            <person name="Pitluck S."/>
            <person name="Peters L."/>
            <person name="Ovchinnikova G."/>
            <person name="Teshima H."/>
            <person name="Kyrpides N."/>
            <person name="Mavromatis K."/>
            <person name="Ivanova N."/>
            <person name="Brettin T."/>
            <person name="Detter J.C."/>
            <person name="Han C."/>
            <person name="Larimer F."/>
            <person name="Land M."/>
            <person name="Hauser L."/>
            <person name="Markowitz V."/>
            <person name="Cheng J.-F."/>
            <person name="Hugenholtz P."/>
            <person name="Woyke T."/>
            <person name="Wu D."/>
            <person name="Brambilla E."/>
            <person name="Klenk H.-P."/>
            <person name="Eisen J.A."/>
        </authorList>
    </citation>
    <scope>NUCLEOTIDE SEQUENCE</scope>
    <source>
        <strain evidence="11">DSM 6220</strain>
    </source>
</reference>
<dbReference type="GO" id="GO:0008360">
    <property type="term" value="P:regulation of cell shape"/>
    <property type="evidence" value="ECO:0007669"/>
    <property type="project" value="UniProtKB-KW"/>
</dbReference>
<keyword evidence="6 10" id="KW-1133">Transmembrane helix</keyword>
<dbReference type="Proteomes" id="UP000005234">
    <property type="component" value="Chromosome"/>
</dbReference>
<organism evidence="11 12">
    <name type="scientific">Frateuria aurantia (strain ATCC 33424 / DSM 6220 / KCTC 2777 / LMG 1558 / NBRC 3245 / NCIMB 13370)</name>
    <name type="common">Acetobacter aurantius</name>
    <dbReference type="NCBI Taxonomy" id="767434"/>
    <lineage>
        <taxon>Bacteria</taxon>
        <taxon>Pseudomonadati</taxon>
        <taxon>Pseudomonadota</taxon>
        <taxon>Gammaproteobacteria</taxon>
        <taxon>Lysobacterales</taxon>
        <taxon>Rhodanobacteraceae</taxon>
        <taxon>Frateuria</taxon>
    </lineage>
</organism>
<evidence type="ECO:0000313" key="12">
    <source>
        <dbReference type="Proteomes" id="UP000005234"/>
    </source>
</evidence>
<feature type="transmembrane region" description="Helical" evidence="10">
    <location>
        <begin position="334"/>
        <end position="356"/>
    </location>
</feature>
<protein>
    <submittedName>
        <fullName evidence="11">Putative membrane protein, putative virulence factor</fullName>
    </submittedName>
</protein>
<keyword evidence="12" id="KW-1185">Reference proteome</keyword>
<feature type="transmembrane region" description="Helical" evidence="10">
    <location>
        <begin position="41"/>
        <end position="61"/>
    </location>
</feature>
<dbReference type="GO" id="GO:0005886">
    <property type="term" value="C:plasma membrane"/>
    <property type="evidence" value="ECO:0007669"/>
    <property type="project" value="UniProtKB-SubCell"/>
</dbReference>
<keyword evidence="3 10" id="KW-0812">Transmembrane</keyword>
<evidence type="ECO:0000256" key="3">
    <source>
        <dbReference type="ARBA" id="ARBA00022692"/>
    </source>
</evidence>
<evidence type="ECO:0000256" key="1">
    <source>
        <dbReference type="ARBA" id="ARBA00004651"/>
    </source>
</evidence>
<keyword evidence="7 10" id="KW-0472">Membrane</keyword>
<dbReference type="OrthoDB" id="6037421at2"/>
<evidence type="ECO:0000256" key="8">
    <source>
        <dbReference type="ARBA" id="ARBA00060041"/>
    </source>
</evidence>
<evidence type="ECO:0000256" key="9">
    <source>
        <dbReference type="ARBA" id="ARBA00061532"/>
    </source>
</evidence>
<evidence type="ECO:0000256" key="7">
    <source>
        <dbReference type="ARBA" id="ARBA00023136"/>
    </source>
</evidence>
<keyword evidence="4" id="KW-0133">Cell shape</keyword>
<feature type="transmembrane region" description="Helical" evidence="10">
    <location>
        <begin position="123"/>
        <end position="142"/>
    </location>
</feature>
<dbReference type="KEGG" id="fau:Fraau_0496"/>
<gene>
    <name evidence="11" type="ordered locus">Fraau_0496</name>
</gene>
<evidence type="ECO:0000256" key="2">
    <source>
        <dbReference type="ARBA" id="ARBA00022475"/>
    </source>
</evidence>
<comment type="similarity">
    <text evidence="9">Belongs to the MurJ/MviN family.</text>
</comment>
<dbReference type="AlphaFoldDB" id="H8L4F0"/>
<comment type="subcellular location">
    <subcellularLocation>
        <location evidence="1">Cell membrane</location>
        <topology evidence="1">Multi-pass membrane protein</topology>
    </subcellularLocation>
</comment>
<feature type="transmembrane region" description="Helical" evidence="10">
    <location>
        <begin position="445"/>
        <end position="465"/>
    </location>
</feature>
<name>H8L4F0_FRAAD</name>
<dbReference type="EMBL" id="CP003350">
    <property type="protein sequence ID" value="AFC84983.1"/>
    <property type="molecule type" value="Genomic_DNA"/>
</dbReference>
<evidence type="ECO:0000256" key="4">
    <source>
        <dbReference type="ARBA" id="ARBA00022960"/>
    </source>
</evidence>